<dbReference type="KEGG" id="hty:BN2458_PEG0560"/>
<reference evidence="2" key="1">
    <citation type="submission" date="2015-11" db="EMBL/GenBank/DDBJ databases">
        <authorList>
            <person name="Anvar S.Y."/>
        </authorList>
    </citation>
    <scope>NUCLEOTIDE SEQUENCE [LARGE SCALE GENOMIC DNA]</scope>
</reference>
<protein>
    <submittedName>
        <fullName evidence="1">Uncharacterized protein</fullName>
    </submittedName>
</protein>
<dbReference type="AlphaFoldDB" id="A0A0S4PUP1"/>
<dbReference type="Proteomes" id="UP000064525">
    <property type="component" value="Chromosome I"/>
</dbReference>
<evidence type="ECO:0000313" key="1">
    <source>
        <dbReference type="EMBL" id="CUU39446.1"/>
    </source>
</evidence>
<proteinExistence type="predicted"/>
<accession>A0A0S4PUP1</accession>
<evidence type="ECO:0000313" key="2">
    <source>
        <dbReference type="Proteomes" id="UP000064525"/>
    </source>
</evidence>
<name>A0A0S4PUP1_9HELI</name>
<dbReference type="EMBL" id="LN907858">
    <property type="protein sequence ID" value="CUU39446.1"/>
    <property type="molecule type" value="Genomic_DNA"/>
</dbReference>
<sequence length="59" mass="6774">MAAIFSNKSQSHPKYKIAQVVPNKIVIIHSIKYSIEKLCFIQHTDNKRHNDKIKNPSNG</sequence>
<organism evidence="1 2">
    <name type="scientific">Helicobacter typhlonius</name>
    <dbReference type="NCBI Taxonomy" id="76936"/>
    <lineage>
        <taxon>Bacteria</taxon>
        <taxon>Pseudomonadati</taxon>
        <taxon>Campylobacterota</taxon>
        <taxon>Epsilonproteobacteria</taxon>
        <taxon>Campylobacterales</taxon>
        <taxon>Helicobacteraceae</taxon>
        <taxon>Helicobacter</taxon>
    </lineage>
</organism>
<gene>
    <name evidence="1" type="ORF">BN2458_PEG0560</name>
</gene>